<gene>
    <name evidence="6" type="ORF">A4H97_22515</name>
</gene>
<evidence type="ECO:0000256" key="1">
    <source>
        <dbReference type="ARBA" id="ARBA00023015"/>
    </source>
</evidence>
<accession>A0A1V9F7Q2</accession>
<feature type="transmembrane region" description="Helical" evidence="4">
    <location>
        <begin position="58"/>
        <end position="79"/>
    </location>
</feature>
<sequence length="406" mass="46769">MEYIIALGAFQALIALSLFIGNRKRKPADSLLNWLLICLFSHLTIKFIIYAVSENAMIQNAFNTFIDLAYGPLLWMYTNKVLNDRYRPQRYFYLLLPTLAAACVFFTIAVKIIYHPAKAESLLAYYNNITGYLILASGIIYPVMTLMLCYRMPAFWRSEQQLIRRMSTCFLVGPALWLIVNIIQPFQLLNTHDLHIIIRIVAYSNLLLMSVFIIRYRMVMQAINNETGDDVELPVPPDMPEPVMLVQEKENLSVTVQPVSMTRKAVLSETQQALIAERLALLMEEKKVYSDPDLTLEKLASLMKTPRHHLSEVLNQYLHRSFYQFINDYRMQKVLNLLDQCRRQEVTPNILSIAYEAGFNSKSAFNQYFKKTTGFTPTEYLKQSGDSVSVSIKEALSALQRSVQTH</sequence>
<keyword evidence="3" id="KW-0804">Transcription</keyword>
<dbReference type="SMART" id="SM00342">
    <property type="entry name" value="HTH_ARAC"/>
    <property type="match status" value="1"/>
</dbReference>
<dbReference type="PRINTS" id="PR00032">
    <property type="entry name" value="HTHARAC"/>
</dbReference>
<dbReference type="AlphaFoldDB" id="A0A1V9F7Q2"/>
<dbReference type="GO" id="GO:0043565">
    <property type="term" value="F:sequence-specific DNA binding"/>
    <property type="evidence" value="ECO:0007669"/>
    <property type="project" value="InterPro"/>
</dbReference>
<dbReference type="EMBL" id="LVXG01000004">
    <property type="protein sequence ID" value="OQP54267.1"/>
    <property type="molecule type" value="Genomic_DNA"/>
</dbReference>
<evidence type="ECO:0000313" key="7">
    <source>
        <dbReference type="Proteomes" id="UP000192610"/>
    </source>
</evidence>
<keyword evidence="1" id="KW-0805">Transcription regulation</keyword>
<dbReference type="OrthoDB" id="5492415at2"/>
<feature type="transmembrane region" description="Helical" evidence="4">
    <location>
        <begin position="34"/>
        <end position="52"/>
    </location>
</feature>
<dbReference type="SUPFAM" id="SSF46689">
    <property type="entry name" value="Homeodomain-like"/>
    <property type="match status" value="1"/>
</dbReference>
<dbReference type="InterPro" id="IPR020449">
    <property type="entry name" value="Tscrpt_reg_AraC-type_HTH"/>
</dbReference>
<dbReference type="Pfam" id="PF12833">
    <property type="entry name" value="HTH_18"/>
    <property type="match status" value="1"/>
</dbReference>
<dbReference type="STRING" id="354355.SAMN05660816_05208"/>
<comment type="caution">
    <text evidence="6">The sequence shown here is derived from an EMBL/GenBank/DDBJ whole genome shotgun (WGS) entry which is preliminary data.</text>
</comment>
<dbReference type="Proteomes" id="UP000192610">
    <property type="component" value="Unassembled WGS sequence"/>
</dbReference>
<reference evidence="7" key="1">
    <citation type="submission" date="2016-04" db="EMBL/GenBank/DDBJ databases">
        <authorList>
            <person name="Chen L."/>
            <person name="Zhuang W."/>
            <person name="Wang G."/>
        </authorList>
    </citation>
    <scope>NUCLEOTIDE SEQUENCE [LARGE SCALE GENOMIC DNA]</scope>
    <source>
        <strain evidence="7">17621</strain>
    </source>
</reference>
<dbReference type="PROSITE" id="PS01124">
    <property type="entry name" value="HTH_ARAC_FAMILY_2"/>
    <property type="match status" value="1"/>
</dbReference>
<feature type="transmembrane region" description="Helical" evidence="4">
    <location>
        <begin position="6"/>
        <end position="22"/>
    </location>
</feature>
<feature type="transmembrane region" description="Helical" evidence="4">
    <location>
        <begin position="196"/>
        <end position="214"/>
    </location>
</feature>
<keyword evidence="4" id="KW-1133">Transmembrane helix</keyword>
<feature type="transmembrane region" description="Helical" evidence="4">
    <location>
        <begin position="162"/>
        <end position="184"/>
    </location>
</feature>
<dbReference type="Gene3D" id="1.10.10.60">
    <property type="entry name" value="Homeodomain-like"/>
    <property type="match status" value="2"/>
</dbReference>
<dbReference type="InterPro" id="IPR009057">
    <property type="entry name" value="Homeodomain-like_sf"/>
</dbReference>
<feature type="domain" description="HTH araC/xylS-type" evidence="5">
    <location>
        <begin position="277"/>
        <end position="383"/>
    </location>
</feature>
<dbReference type="PANTHER" id="PTHR43280">
    <property type="entry name" value="ARAC-FAMILY TRANSCRIPTIONAL REGULATOR"/>
    <property type="match status" value="1"/>
</dbReference>
<evidence type="ECO:0000259" key="5">
    <source>
        <dbReference type="PROSITE" id="PS01124"/>
    </source>
</evidence>
<dbReference type="GO" id="GO:0003700">
    <property type="term" value="F:DNA-binding transcription factor activity"/>
    <property type="evidence" value="ECO:0007669"/>
    <property type="project" value="InterPro"/>
</dbReference>
<evidence type="ECO:0000256" key="3">
    <source>
        <dbReference type="ARBA" id="ARBA00023163"/>
    </source>
</evidence>
<evidence type="ECO:0000313" key="6">
    <source>
        <dbReference type="EMBL" id="OQP54267.1"/>
    </source>
</evidence>
<name>A0A1V9F7Q2_9BACT</name>
<organism evidence="6 7">
    <name type="scientific">Niastella yeongjuensis</name>
    <dbReference type="NCBI Taxonomy" id="354355"/>
    <lineage>
        <taxon>Bacteria</taxon>
        <taxon>Pseudomonadati</taxon>
        <taxon>Bacteroidota</taxon>
        <taxon>Chitinophagia</taxon>
        <taxon>Chitinophagales</taxon>
        <taxon>Chitinophagaceae</taxon>
        <taxon>Niastella</taxon>
    </lineage>
</organism>
<protein>
    <recommendedName>
        <fullName evidence="5">HTH araC/xylS-type domain-containing protein</fullName>
    </recommendedName>
</protein>
<evidence type="ECO:0000256" key="2">
    <source>
        <dbReference type="ARBA" id="ARBA00023125"/>
    </source>
</evidence>
<proteinExistence type="predicted"/>
<keyword evidence="2" id="KW-0238">DNA-binding</keyword>
<dbReference type="InterPro" id="IPR018060">
    <property type="entry name" value="HTH_AraC"/>
</dbReference>
<keyword evidence="4" id="KW-0472">Membrane</keyword>
<dbReference type="RefSeq" id="WP_081197572.1">
    <property type="nucleotide sequence ID" value="NZ_FOCZ01000011.1"/>
</dbReference>
<dbReference type="PANTHER" id="PTHR43280:SF29">
    <property type="entry name" value="ARAC-FAMILY TRANSCRIPTIONAL REGULATOR"/>
    <property type="match status" value="1"/>
</dbReference>
<evidence type="ECO:0000256" key="4">
    <source>
        <dbReference type="SAM" id="Phobius"/>
    </source>
</evidence>
<keyword evidence="4" id="KW-0812">Transmembrane</keyword>
<keyword evidence="7" id="KW-1185">Reference proteome</keyword>
<feature type="transmembrane region" description="Helical" evidence="4">
    <location>
        <begin position="91"/>
        <end position="114"/>
    </location>
</feature>
<feature type="transmembrane region" description="Helical" evidence="4">
    <location>
        <begin position="129"/>
        <end position="150"/>
    </location>
</feature>